<dbReference type="PANTHER" id="PTHR11527">
    <property type="entry name" value="HEAT-SHOCK PROTEIN 20 FAMILY MEMBER"/>
    <property type="match status" value="1"/>
</dbReference>
<dbReference type="Gene3D" id="2.60.40.790">
    <property type="match status" value="1"/>
</dbReference>
<dbReference type="SUPFAM" id="SSF49764">
    <property type="entry name" value="HSP20-like chaperones"/>
    <property type="match status" value="1"/>
</dbReference>
<dbReference type="AlphaFoldDB" id="A0A5P9P568"/>
<dbReference type="InterPro" id="IPR002068">
    <property type="entry name" value="A-crystallin/Hsp20_dom"/>
</dbReference>
<dbReference type="InterPro" id="IPR031107">
    <property type="entry name" value="Small_HSP"/>
</dbReference>
<feature type="domain" description="SHSP" evidence="3">
    <location>
        <begin position="37"/>
        <end position="151"/>
    </location>
</feature>
<accession>A0A5P9P568</accession>
<evidence type="ECO:0000256" key="2">
    <source>
        <dbReference type="RuleBase" id="RU003616"/>
    </source>
</evidence>
<dbReference type="CDD" id="cd06464">
    <property type="entry name" value="ACD_sHsps-like"/>
    <property type="match status" value="1"/>
</dbReference>
<reference evidence="4 5" key="1">
    <citation type="journal article" date="2007" name="Int. J. Syst. Evol. Microbiol.">
        <title>Natronorubrum sulfidifaciens sp. nov., an extremely haloalkaliphilic archaeon isolated from Aiding salt lake in Xin-Jiang, China.</title>
        <authorList>
            <person name="Cui H.L."/>
            <person name="Tohty D."/>
            <person name="Liu H.C."/>
            <person name="Liu S.J."/>
            <person name="Oren A."/>
            <person name="Zhou P.J."/>
        </authorList>
    </citation>
    <scope>NUCLEOTIDE SEQUENCE [LARGE SCALE GENOMIC DNA]</scope>
    <source>
        <strain evidence="4 5">7-3</strain>
    </source>
</reference>
<protein>
    <submittedName>
        <fullName evidence="4">Hsp20 family protein</fullName>
    </submittedName>
</protein>
<organism evidence="4 5">
    <name type="scientific">Natronorubrum aibiense</name>
    <dbReference type="NCBI Taxonomy" id="348826"/>
    <lineage>
        <taxon>Archaea</taxon>
        <taxon>Methanobacteriati</taxon>
        <taxon>Methanobacteriota</taxon>
        <taxon>Stenosarchaea group</taxon>
        <taxon>Halobacteria</taxon>
        <taxon>Halobacteriales</taxon>
        <taxon>Natrialbaceae</taxon>
        <taxon>Natronorubrum</taxon>
    </lineage>
</organism>
<name>A0A5P9P568_9EURY</name>
<dbReference type="InterPro" id="IPR008978">
    <property type="entry name" value="HSP20-like_chaperone"/>
</dbReference>
<evidence type="ECO:0000313" key="4">
    <source>
        <dbReference type="EMBL" id="QFU83107.1"/>
    </source>
</evidence>
<dbReference type="RefSeq" id="WP_152941731.1">
    <property type="nucleotide sequence ID" value="NZ_CP045488.1"/>
</dbReference>
<dbReference type="OrthoDB" id="198277at2157"/>
<dbReference type="KEGG" id="nas:GCU68_11440"/>
<gene>
    <name evidence="4" type="ORF">GCU68_11440</name>
</gene>
<evidence type="ECO:0000313" key="5">
    <source>
        <dbReference type="Proteomes" id="UP000326170"/>
    </source>
</evidence>
<comment type="similarity">
    <text evidence="1 2">Belongs to the small heat shock protein (HSP20) family.</text>
</comment>
<dbReference type="GeneID" id="42301666"/>
<sequence>MSTDSNPFRALEKQFERLQQQLEESLSMWDIDQFGQSQAAVTTMGIDLADHGEEFVLTADVPGFERDDIDVRLSKDTIHITATHESETTDEREDEFYIKSERARQSLSRSIRLPEPVDEEAVEARYRNGVLTITLPKREPEAREGQQIDIE</sequence>
<evidence type="ECO:0000259" key="3">
    <source>
        <dbReference type="PROSITE" id="PS01031"/>
    </source>
</evidence>
<proteinExistence type="inferred from homology"/>
<dbReference type="EMBL" id="CP045488">
    <property type="protein sequence ID" value="QFU83107.1"/>
    <property type="molecule type" value="Genomic_DNA"/>
</dbReference>
<dbReference type="Proteomes" id="UP000326170">
    <property type="component" value="Chromosome"/>
</dbReference>
<keyword evidence="5" id="KW-1185">Reference proteome</keyword>
<dbReference type="Pfam" id="PF00011">
    <property type="entry name" value="HSP20"/>
    <property type="match status" value="1"/>
</dbReference>
<dbReference type="PROSITE" id="PS01031">
    <property type="entry name" value="SHSP"/>
    <property type="match status" value="1"/>
</dbReference>
<evidence type="ECO:0000256" key="1">
    <source>
        <dbReference type="PROSITE-ProRule" id="PRU00285"/>
    </source>
</evidence>